<dbReference type="EMBL" id="JAHLFQ010000250">
    <property type="protein sequence ID" value="MBU3805179.1"/>
    <property type="molecule type" value="Genomic_DNA"/>
</dbReference>
<dbReference type="AlphaFoldDB" id="A0A9E2KCX2"/>
<proteinExistence type="predicted"/>
<dbReference type="Proteomes" id="UP000824229">
    <property type="component" value="Unassembled WGS sequence"/>
</dbReference>
<gene>
    <name evidence="2" type="ORF">H9872_10570</name>
</gene>
<name>A0A9E2KCX2_9FIRM</name>
<feature type="region of interest" description="Disordered" evidence="1">
    <location>
        <begin position="65"/>
        <end position="109"/>
    </location>
</feature>
<feature type="non-terminal residue" evidence="2">
    <location>
        <position position="1"/>
    </location>
</feature>
<protein>
    <submittedName>
        <fullName evidence="2">Uncharacterized protein</fullName>
    </submittedName>
</protein>
<feature type="compositionally biased region" description="Low complexity" evidence="1">
    <location>
        <begin position="65"/>
        <end position="76"/>
    </location>
</feature>
<comment type="caution">
    <text evidence="2">The sequence shown here is derived from an EMBL/GenBank/DDBJ whole genome shotgun (WGS) entry which is preliminary data.</text>
</comment>
<organism evidence="2 3">
    <name type="scientific">Candidatus Cellulosilyticum pullistercoris</name>
    <dbReference type="NCBI Taxonomy" id="2838521"/>
    <lineage>
        <taxon>Bacteria</taxon>
        <taxon>Bacillati</taxon>
        <taxon>Bacillota</taxon>
        <taxon>Clostridia</taxon>
        <taxon>Lachnospirales</taxon>
        <taxon>Cellulosilyticaceae</taxon>
        <taxon>Cellulosilyticum</taxon>
    </lineage>
</organism>
<evidence type="ECO:0000313" key="2">
    <source>
        <dbReference type="EMBL" id="MBU3805179.1"/>
    </source>
</evidence>
<reference evidence="2" key="2">
    <citation type="submission" date="2021-04" db="EMBL/GenBank/DDBJ databases">
        <authorList>
            <person name="Gilroy R."/>
        </authorList>
    </citation>
    <scope>NUCLEOTIDE SEQUENCE</scope>
    <source>
        <strain evidence="2">B5-657</strain>
    </source>
</reference>
<sequence>TIGVAMPKQNNTISLEEHKVKREYLKANERQMVKEQFHELEGHEVQKGPEHKEMARQAIRSFDMNQQESEQNSSQETISNITTVKVQEETKSKKDQEVCKQQKEKEQIKREDIQLSAKDIAKLLKHL</sequence>
<reference evidence="2" key="1">
    <citation type="journal article" date="2021" name="PeerJ">
        <title>Extensive microbial diversity within the chicken gut microbiome revealed by metagenomics and culture.</title>
        <authorList>
            <person name="Gilroy R."/>
            <person name="Ravi A."/>
            <person name="Getino M."/>
            <person name="Pursley I."/>
            <person name="Horton D.L."/>
            <person name="Alikhan N.F."/>
            <person name="Baker D."/>
            <person name="Gharbi K."/>
            <person name="Hall N."/>
            <person name="Watson M."/>
            <person name="Adriaenssens E.M."/>
            <person name="Foster-Nyarko E."/>
            <person name="Jarju S."/>
            <person name="Secka A."/>
            <person name="Antonio M."/>
            <person name="Oren A."/>
            <person name="Chaudhuri R.R."/>
            <person name="La Ragione R."/>
            <person name="Hildebrand F."/>
            <person name="Pallen M.J."/>
        </authorList>
    </citation>
    <scope>NUCLEOTIDE SEQUENCE</scope>
    <source>
        <strain evidence="2">B5-657</strain>
    </source>
</reference>
<accession>A0A9E2KCX2</accession>
<evidence type="ECO:0000256" key="1">
    <source>
        <dbReference type="SAM" id="MobiDB-lite"/>
    </source>
</evidence>
<feature type="compositionally biased region" description="Basic and acidic residues" evidence="1">
    <location>
        <begin position="86"/>
        <end position="109"/>
    </location>
</feature>
<evidence type="ECO:0000313" key="3">
    <source>
        <dbReference type="Proteomes" id="UP000824229"/>
    </source>
</evidence>